<reference evidence="10" key="1">
    <citation type="submission" date="2012-01" db="EMBL/GenBank/DDBJ databases">
        <title>Complete sequence of chromosome of Thermobacillus composti KWC4.</title>
        <authorList>
            <person name="Lucas S."/>
            <person name="Han J."/>
            <person name="Lapidus A."/>
            <person name="Cheng J.-F."/>
            <person name="Goodwin L."/>
            <person name="Pitluck S."/>
            <person name="Peters L."/>
            <person name="Ovchinnikova G."/>
            <person name="Teshima H."/>
            <person name="Detter J.C."/>
            <person name="Han C."/>
            <person name="Tapia R."/>
            <person name="Land M."/>
            <person name="Hauser L."/>
            <person name="Kyrpides N."/>
            <person name="Ivanova N."/>
            <person name="Pagani I."/>
            <person name="Anderson I."/>
            <person name="Woyke T."/>
        </authorList>
    </citation>
    <scope>NUCLEOTIDE SEQUENCE [LARGE SCALE GENOMIC DNA]</scope>
    <source>
        <strain evidence="10">DSM 18247 / JCM 13945 / KWC4</strain>
    </source>
</reference>
<dbReference type="HOGENOM" id="CLU_016047_0_0_9"/>
<keyword evidence="5 7" id="KW-1133">Transmembrane helix</keyword>
<evidence type="ECO:0000256" key="6">
    <source>
        <dbReference type="ARBA" id="ARBA00023136"/>
    </source>
</evidence>
<evidence type="ECO:0000256" key="2">
    <source>
        <dbReference type="ARBA" id="ARBA00022448"/>
    </source>
</evidence>
<dbReference type="Proteomes" id="UP000010795">
    <property type="component" value="Chromosome"/>
</dbReference>
<feature type="transmembrane region" description="Helical" evidence="7">
    <location>
        <begin position="213"/>
        <end position="238"/>
    </location>
</feature>
<organism evidence="9 10">
    <name type="scientific">Thermobacillus composti (strain DSM 18247 / JCM 13945 / KWC4)</name>
    <dbReference type="NCBI Taxonomy" id="717605"/>
    <lineage>
        <taxon>Bacteria</taxon>
        <taxon>Bacillati</taxon>
        <taxon>Bacillota</taxon>
        <taxon>Bacilli</taxon>
        <taxon>Bacillales</taxon>
        <taxon>Paenibacillaceae</taxon>
        <taxon>Thermobacillus</taxon>
    </lineage>
</organism>
<proteinExistence type="inferred from homology"/>
<dbReference type="PANTHER" id="PTHR43227:SF11">
    <property type="entry name" value="BLL4140 PROTEIN"/>
    <property type="match status" value="1"/>
</dbReference>
<dbReference type="GO" id="GO:0005886">
    <property type="term" value="C:plasma membrane"/>
    <property type="evidence" value="ECO:0007669"/>
    <property type="project" value="UniProtKB-SubCell"/>
</dbReference>
<dbReference type="KEGG" id="tco:Theco_1284"/>
<evidence type="ECO:0000256" key="4">
    <source>
        <dbReference type="ARBA" id="ARBA00022692"/>
    </source>
</evidence>
<sequence>MRLRANITPWLFLFPALFIYLAVIVFPSLYSLFLSFYDWNGVSADRKFVGLQNYINLITQDSVFQTALKNNLIWLAGSMTIMIGLGLVFALILNRQLKGRVFFRSVFYYPYVLSGIVVAIVWSWMYHPSKGFVTFFLEKIGLEEWAAPWLSDPKTALYAIFIAAVWQGAGLPMVLFLAGLQTIPRDPYEAAIIDGANPFQTFRYITLPLLRDTFVIVFATTMVGAMKVYDIIYGMTAGGPANSTQVLSSWMYYQTFKYNYIGIGSAISWYLIFICMVVIVPYVIFISRRSYL</sequence>
<feature type="domain" description="ABC transmembrane type-1" evidence="8">
    <location>
        <begin position="68"/>
        <end position="284"/>
    </location>
</feature>
<dbReference type="AlphaFoldDB" id="L0EE79"/>
<feature type="transmembrane region" description="Helical" evidence="7">
    <location>
        <begin position="106"/>
        <end position="125"/>
    </location>
</feature>
<evidence type="ECO:0000256" key="5">
    <source>
        <dbReference type="ARBA" id="ARBA00022989"/>
    </source>
</evidence>
<evidence type="ECO:0000313" key="10">
    <source>
        <dbReference type="Proteomes" id="UP000010795"/>
    </source>
</evidence>
<dbReference type="Gene3D" id="1.10.3720.10">
    <property type="entry name" value="MetI-like"/>
    <property type="match status" value="1"/>
</dbReference>
<feature type="transmembrane region" description="Helical" evidence="7">
    <location>
        <begin position="12"/>
        <end position="33"/>
    </location>
</feature>
<dbReference type="OrthoDB" id="5174895at2"/>
<dbReference type="SUPFAM" id="SSF161098">
    <property type="entry name" value="MetI-like"/>
    <property type="match status" value="1"/>
</dbReference>
<dbReference type="GO" id="GO:0055085">
    <property type="term" value="P:transmembrane transport"/>
    <property type="evidence" value="ECO:0007669"/>
    <property type="project" value="InterPro"/>
</dbReference>
<keyword evidence="9" id="KW-0762">Sugar transport</keyword>
<accession>L0EE79</accession>
<keyword evidence="10" id="KW-1185">Reference proteome</keyword>
<evidence type="ECO:0000259" key="8">
    <source>
        <dbReference type="PROSITE" id="PS50928"/>
    </source>
</evidence>
<dbReference type="InterPro" id="IPR035906">
    <property type="entry name" value="MetI-like_sf"/>
</dbReference>
<dbReference type="InterPro" id="IPR000515">
    <property type="entry name" value="MetI-like"/>
</dbReference>
<dbReference type="CDD" id="cd06261">
    <property type="entry name" value="TM_PBP2"/>
    <property type="match status" value="1"/>
</dbReference>
<evidence type="ECO:0000256" key="7">
    <source>
        <dbReference type="RuleBase" id="RU363032"/>
    </source>
</evidence>
<gene>
    <name evidence="9" type="ordered locus">Theco_1284</name>
</gene>
<keyword evidence="6 7" id="KW-0472">Membrane</keyword>
<keyword evidence="4 7" id="KW-0812">Transmembrane</keyword>
<evidence type="ECO:0000256" key="1">
    <source>
        <dbReference type="ARBA" id="ARBA00004651"/>
    </source>
</evidence>
<evidence type="ECO:0000313" key="9">
    <source>
        <dbReference type="EMBL" id="AGA57450.1"/>
    </source>
</evidence>
<comment type="similarity">
    <text evidence="7">Belongs to the binding-protein-dependent transport system permease family.</text>
</comment>
<dbReference type="InterPro" id="IPR050809">
    <property type="entry name" value="UgpAE/MalFG_permease"/>
</dbReference>
<feature type="transmembrane region" description="Helical" evidence="7">
    <location>
        <begin position="156"/>
        <end position="178"/>
    </location>
</feature>
<dbReference type="PANTHER" id="PTHR43227">
    <property type="entry name" value="BLL4140 PROTEIN"/>
    <property type="match status" value="1"/>
</dbReference>
<protein>
    <submittedName>
        <fullName evidence="9">Permease component of ABC-type sugar transporter</fullName>
    </submittedName>
</protein>
<name>L0EE79_THECK</name>
<feature type="transmembrane region" description="Helical" evidence="7">
    <location>
        <begin position="72"/>
        <end position="94"/>
    </location>
</feature>
<dbReference type="PROSITE" id="PS50928">
    <property type="entry name" value="ABC_TM1"/>
    <property type="match status" value="1"/>
</dbReference>
<comment type="subcellular location">
    <subcellularLocation>
        <location evidence="1 7">Cell membrane</location>
        <topology evidence="1 7">Multi-pass membrane protein</topology>
    </subcellularLocation>
</comment>
<dbReference type="EMBL" id="CP003255">
    <property type="protein sequence ID" value="AGA57450.1"/>
    <property type="molecule type" value="Genomic_DNA"/>
</dbReference>
<dbReference type="eggNOG" id="COG1175">
    <property type="taxonomic scope" value="Bacteria"/>
</dbReference>
<keyword evidence="2 7" id="KW-0813">Transport</keyword>
<dbReference type="STRING" id="717605.Theco_1284"/>
<dbReference type="RefSeq" id="WP_015254207.1">
    <property type="nucleotide sequence ID" value="NC_019897.1"/>
</dbReference>
<evidence type="ECO:0000256" key="3">
    <source>
        <dbReference type="ARBA" id="ARBA00022475"/>
    </source>
</evidence>
<dbReference type="Pfam" id="PF00528">
    <property type="entry name" value="BPD_transp_1"/>
    <property type="match status" value="1"/>
</dbReference>
<feature type="transmembrane region" description="Helical" evidence="7">
    <location>
        <begin position="258"/>
        <end position="285"/>
    </location>
</feature>
<keyword evidence="3" id="KW-1003">Cell membrane</keyword>